<evidence type="ECO:0000313" key="1">
    <source>
        <dbReference type="EMBL" id="GCF11579.1"/>
    </source>
</evidence>
<accession>A0A5A5TKJ7</accession>
<sequence length="72" mass="8295">MNNLSLDFLQNDTVLDDSEVDELFTDMLHVEPPTDMVGRIMQAVSLLPQPRPLSHWKDFELIQVEDDLDQLA</sequence>
<dbReference type="OrthoDB" id="165269at2"/>
<comment type="caution">
    <text evidence="1">The sequence shown here is derived from an EMBL/GenBank/DDBJ whole genome shotgun (WGS) entry which is preliminary data.</text>
</comment>
<organism evidence="1 2">
    <name type="scientific">Dictyobacter arantiisoli</name>
    <dbReference type="NCBI Taxonomy" id="2014874"/>
    <lineage>
        <taxon>Bacteria</taxon>
        <taxon>Bacillati</taxon>
        <taxon>Chloroflexota</taxon>
        <taxon>Ktedonobacteria</taxon>
        <taxon>Ktedonobacterales</taxon>
        <taxon>Dictyobacteraceae</taxon>
        <taxon>Dictyobacter</taxon>
    </lineage>
</organism>
<dbReference type="EMBL" id="BIXY01000124">
    <property type="protein sequence ID" value="GCF11579.1"/>
    <property type="molecule type" value="Genomic_DNA"/>
</dbReference>
<reference evidence="1 2" key="1">
    <citation type="submission" date="2019-01" db="EMBL/GenBank/DDBJ databases">
        <title>Draft genome sequence of Dictyobacter sp. Uno17.</title>
        <authorList>
            <person name="Wang C.M."/>
            <person name="Zheng Y."/>
            <person name="Sakai Y."/>
            <person name="Abe K."/>
            <person name="Yokota A."/>
            <person name="Yabe S."/>
        </authorList>
    </citation>
    <scope>NUCLEOTIDE SEQUENCE [LARGE SCALE GENOMIC DNA]</scope>
    <source>
        <strain evidence="1 2">Uno17</strain>
    </source>
</reference>
<gene>
    <name evidence="1" type="ORF">KDI_51430</name>
</gene>
<evidence type="ECO:0000313" key="2">
    <source>
        <dbReference type="Proteomes" id="UP000322530"/>
    </source>
</evidence>
<proteinExistence type="predicted"/>
<name>A0A5A5TKJ7_9CHLR</name>
<dbReference type="AlphaFoldDB" id="A0A5A5TKJ7"/>
<dbReference type="Proteomes" id="UP000322530">
    <property type="component" value="Unassembled WGS sequence"/>
</dbReference>
<protein>
    <submittedName>
        <fullName evidence="1">Uncharacterized protein</fullName>
    </submittedName>
</protein>
<dbReference type="RefSeq" id="WP_149404406.1">
    <property type="nucleotide sequence ID" value="NZ_BIXY01000124.1"/>
</dbReference>
<keyword evidence="2" id="KW-1185">Reference proteome</keyword>